<accession>A0AAV1BA47</accession>
<evidence type="ECO:0000313" key="4">
    <source>
        <dbReference type="Proteomes" id="UP001157006"/>
    </source>
</evidence>
<dbReference type="PANTHER" id="PTHR47597:SF1">
    <property type="entry name" value="IS A MEMBER OF THE PF|00364 BIOTIN-REQUIRING ENZYMES FAMILY-RELATED"/>
    <property type="match status" value="1"/>
</dbReference>
<dbReference type="InterPro" id="IPR053217">
    <property type="entry name" value="ACC_Biotin_Carrier"/>
</dbReference>
<feature type="region of interest" description="Disordered" evidence="1">
    <location>
        <begin position="119"/>
        <end position="139"/>
    </location>
</feature>
<organism evidence="3 4">
    <name type="scientific">Vicia faba</name>
    <name type="common">Broad bean</name>
    <name type="synonym">Faba vulgaris</name>
    <dbReference type="NCBI Taxonomy" id="3906"/>
    <lineage>
        <taxon>Eukaryota</taxon>
        <taxon>Viridiplantae</taxon>
        <taxon>Streptophyta</taxon>
        <taxon>Embryophyta</taxon>
        <taxon>Tracheophyta</taxon>
        <taxon>Spermatophyta</taxon>
        <taxon>Magnoliopsida</taxon>
        <taxon>eudicotyledons</taxon>
        <taxon>Gunneridae</taxon>
        <taxon>Pentapetalae</taxon>
        <taxon>rosids</taxon>
        <taxon>fabids</taxon>
        <taxon>Fabales</taxon>
        <taxon>Fabaceae</taxon>
        <taxon>Papilionoideae</taxon>
        <taxon>50 kb inversion clade</taxon>
        <taxon>NPAAA clade</taxon>
        <taxon>Hologalegina</taxon>
        <taxon>IRL clade</taxon>
        <taxon>Fabeae</taxon>
        <taxon>Vicia</taxon>
    </lineage>
</organism>
<dbReference type="InterPro" id="IPR000089">
    <property type="entry name" value="Biotin_lipoyl"/>
</dbReference>
<name>A0AAV1BA47_VICFA</name>
<protein>
    <recommendedName>
        <fullName evidence="2">Lipoyl-binding domain-containing protein</fullName>
    </recommendedName>
</protein>
<dbReference type="Gene3D" id="2.40.50.100">
    <property type="match status" value="1"/>
</dbReference>
<dbReference type="PANTHER" id="PTHR47597">
    <property type="entry name" value="IS A MEMBER OF THE PF|00364 BIOTIN-REQUIRING ENZYMES FAMILY-RELATED"/>
    <property type="match status" value="1"/>
</dbReference>
<dbReference type="CDD" id="cd06850">
    <property type="entry name" value="biotinyl_domain"/>
    <property type="match status" value="1"/>
</dbReference>
<evidence type="ECO:0000256" key="1">
    <source>
        <dbReference type="SAM" id="MobiDB-lite"/>
    </source>
</evidence>
<feature type="domain" description="Lipoyl-binding" evidence="2">
    <location>
        <begin position="266"/>
        <end position="315"/>
    </location>
</feature>
<dbReference type="EMBL" id="OX451741">
    <property type="protein sequence ID" value="CAI8619087.1"/>
    <property type="molecule type" value="Genomic_DNA"/>
</dbReference>
<dbReference type="SUPFAM" id="SSF51230">
    <property type="entry name" value="Single hybrid motif"/>
    <property type="match status" value="1"/>
</dbReference>
<gene>
    <name evidence="3" type="ORF">VFH_VI154000</name>
</gene>
<feature type="compositionally biased region" description="Basic and acidic residues" evidence="1">
    <location>
        <begin position="129"/>
        <end position="138"/>
    </location>
</feature>
<feature type="compositionally biased region" description="Polar residues" evidence="1">
    <location>
        <begin position="119"/>
        <end position="128"/>
    </location>
</feature>
<dbReference type="Pfam" id="PF00364">
    <property type="entry name" value="Biotin_lipoyl"/>
    <property type="match status" value="1"/>
</dbReference>
<evidence type="ECO:0000313" key="3">
    <source>
        <dbReference type="EMBL" id="CAI8619087.1"/>
    </source>
</evidence>
<reference evidence="3 4" key="1">
    <citation type="submission" date="2023-01" db="EMBL/GenBank/DDBJ databases">
        <authorList>
            <person name="Kreplak J."/>
        </authorList>
    </citation>
    <scope>NUCLEOTIDE SEQUENCE [LARGE SCALE GENOMIC DNA]</scope>
</reference>
<evidence type="ECO:0000259" key="2">
    <source>
        <dbReference type="Pfam" id="PF00364"/>
    </source>
</evidence>
<dbReference type="FunFam" id="2.40.50.100:FF:000059">
    <property type="entry name" value="Biotin/lipoyl attachment domain-containing protein"/>
    <property type="match status" value="1"/>
</dbReference>
<sequence>MGFRSKSHPTLRRHVSLPLKRMELHQKPEGKIELDQFVEMGSTVADEGARKWKKKGAWRAYTSSLGTQNVKVLNFHFGQKTVGLSQHFGPRSWISRMPQQYTSLVTSLQTVRYLTSSNEQSTEIQPVSRSEEGSEEIKPSGLTSEQILNFNEVEFLLTNLYDTTSIAELELKLDGFHLRVVRGLTENTKTLPPPIPAPESINSVVEAPVSTSSSLAIFKPTPSSVSIQGFLDKAADEGLVIIQSPAVGFFRRSRTIKGKRTPPRCEEMQMIEEGQVICYLEQLGGDLPIKSDVSGEVIKILRKDGDPVGYGDALIAVLPSFPGIKKLQ</sequence>
<dbReference type="AlphaFoldDB" id="A0AAV1BA47"/>
<dbReference type="InterPro" id="IPR011053">
    <property type="entry name" value="Single_hybrid_motif"/>
</dbReference>
<proteinExistence type="predicted"/>
<keyword evidence="4" id="KW-1185">Reference proteome</keyword>
<dbReference type="Proteomes" id="UP001157006">
    <property type="component" value="Chromosome 6"/>
</dbReference>